<gene>
    <name evidence="2" type="ORF">ABL78_3559</name>
</gene>
<feature type="compositionally biased region" description="Gly residues" evidence="1">
    <location>
        <begin position="168"/>
        <end position="202"/>
    </location>
</feature>
<dbReference type="OMA" id="MLMNERN"/>
<reference evidence="2 3" key="1">
    <citation type="journal article" date="2015" name="PLoS Pathog.">
        <title>Leptomonas seymouri: Adaptations to the Dixenous Life Cycle Analyzed by Genome Sequencing, Transcriptome Profiling and Co-infection with Leishmania donovani.</title>
        <authorList>
            <person name="Kraeva N."/>
            <person name="Butenko A."/>
            <person name="Hlavacova J."/>
            <person name="Kostygov A."/>
            <person name="Myskova J."/>
            <person name="Grybchuk D."/>
            <person name="Lestinova T."/>
            <person name="Votypka J."/>
            <person name="Volf P."/>
            <person name="Opperdoes F."/>
            <person name="Flegontov P."/>
            <person name="Lukes J."/>
            <person name="Yurchenko V."/>
        </authorList>
    </citation>
    <scope>NUCLEOTIDE SEQUENCE [LARGE SCALE GENOMIC DNA]</scope>
    <source>
        <strain evidence="2 3">ATCC 30220</strain>
    </source>
</reference>
<evidence type="ECO:0000313" key="3">
    <source>
        <dbReference type="Proteomes" id="UP000038009"/>
    </source>
</evidence>
<feature type="region of interest" description="Disordered" evidence="1">
    <location>
        <begin position="1"/>
        <end position="66"/>
    </location>
</feature>
<dbReference type="EMBL" id="LJSK01000091">
    <property type="protein sequence ID" value="KPI87371.1"/>
    <property type="molecule type" value="Genomic_DNA"/>
</dbReference>
<feature type="region of interest" description="Disordered" evidence="1">
    <location>
        <begin position="154"/>
        <end position="202"/>
    </location>
</feature>
<keyword evidence="3" id="KW-1185">Reference proteome</keyword>
<feature type="compositionally biased region" description="Basic and acidic residues" evidence="1">
    <location>
        <begin position="52"/>
        <end position="61"/>
    </location>
</feature>
<accession>A0A0N1IL94</accession>
<protein>
    <submittedName>
        <fullName evidence="2">Uncharacterized protein</fullName>
    </submittedName>
</protein>
<comment type="caution">
    <text evidence="2">The sequence shown here is derived from an EMBL/GenBank/DDBJ whole genome shotgun (WGS) entry which is preliminary data.</text>
</comment>
<sequence>MEGDRAGNGNAAKKDATVPSELPEEMRRVAPSVSSDAPTSTSSTSAFASIRLRPEGQRYGDADLVPGGSLEGNGGMLMNERNFPRPGMGVQEDPHAMPGDGRGGLFGLPATGSANDYARFDPMFPGQMPPWGRGGRGGPIGGWRGGVVPAPHMPGEPDDDNFFPPGGRPGEPFGGPGGGQFGPCQGGFGSWGGRGGGSSPWA</sequence>
<dbReference type="Proteomes" id="UP000038009">
    <property type="component" value="Unassembled WGS sequence"/>
</dbReference>
<organism evidence="2 3">
    <name type="scientific">Leptomonas seymouri</name>
    <dbReference type="NCBI Taxonomy" id="5684"/>
    <lineage>
        <taxon>Eukaryota</taxon>
        <taxon>Discoba</taxon>
        <taxon>Euglenozoa</taxon>
        <taxon>Kinetoplastea</taxon>
        <taxon>Metakinetoplastina</taxon>
        <taxon>Trypanosomatida</taxon>
        <taxon>Trypanosomatidae</taxon>
        <taxon>Leishmaniinae</taxon>
        <taxon>Leptomonas</taxon>
    </lineage>
</organism>
<name>A0A0N1IL94_LEPSE</name>
<dbReference type="AlphaFoldDB" id="A0A0N1IL94"/>
<dbReference type="VEuPathDB" id="TriTrypDB:Lsey_0091_0250"/>
<evidence type="ECO:0000313" key="2">
    <source>
        <dbReference type="EMBL" id="KPI87371.1"/>
    </source>
</evidence>
<evidence type="ECO:0000256" key="1">
    <source>
        <dbReference type="SAM" id="MobiDB-lite"/>
    </source>
</evidence>
<proteinExistence type="predicted"/>
<feature type="compositionally biased region" description="Low complexity" evidence="1">
    <location>
        <begin position="29"/>
        <end position="49"/>
    </location>
</feature>
<dbReference type="OrthoDB" id="267962at2759"/>